<feature type="domain" description="AAA+ ATPase" evidence="1">
    <location>
        <begin position="113"/>
        <end position="239"/>
    </location>
</feature>
<protein>
    <recommendedName>
        <fullName evidence="1">AAA+ ATPase domain-containing protein</fullName>
    </recommendedName>
</protein>
<name>A0A3M6QZR6_9BURK</name>
<dbReference type="PANTHER" id="PTHR30050">
    <property type="entry name" value="CHROMOSOMAL REPLICATION INITIATOR PROTEIN DNAA"/>
    <property type="match status" value="1"/>
</dbReference>
<dbReference type="SMART" id="SM00382">
    <property type="entry name" value="AAA"/>
    <property type="match status" value="1"/>
</dbReference>
<evidence type="ECO:0000313" key="2">
    <source>
        <dbReference type="EMBL" id="RMX08514.1"/>
    </source>
</evidence>
<dbReference type="RefSeq" id="WP_122226640.1">
    <property type="nucleotide sequence ID" value="NZ_RDQO01000001.1"/>
</dbReference>
<dbReference type="AlphaFoldDB" id="A0A3M6QZR6"/>
<dbReference type="InterPro" id="IPR027417">
    <property type="entry name" value="P-loop_NTPase"/>
</dbReference>
<dbReference type="Pfam" id="PF01695">
    <property type="entry name" value="IstB_IS21"/>
    <property type="match status" value="1"/>
</dbReference>
<evidence type="ECO:0000313" key="3">
    <source>
        <dbReference type="Proteomes" id="UP000278006"/>
    </source>
</evidence>
<dbReference type="InterPro" id="IPR003593">
    <property type="entry name" value="AAA+_ATPase"/>
</dbReference>
<dbReference type="PANTHER" id="PTHR30050:SF4">
    <property type="entry name" value="ATP-BINDING PROTEIN RV3427C IN INSERTION SEQUENCE-RELATED"/>
    <property type="match status" value="1"/>
</dbReference>
<evidence type="ECO:0000259" key="1">
    <source>
        <dbReference type="SMART" id="SM00382"/>
    </source>
</evidence>
<gene>
    <name evidence="2" type="ORF">D8I35_05405</name>
</gene>
<dbReference type="CDD" id="cd00009">
    <property type="entry name" value="AAA"/>
    <property type="match status" value="1"/>
</dbReference>
<comment type="caution">
    <text evidence="2">The sequence shown here is derived from an EMBL/GenBank/DDBJ whole genome shotgun (WGS) entry which is preliminary data.</text>
</comment>
<dbReference type="SUPFAM" id="SSF52540">
    <property type="entry name" value="P-loop containing nucleoside triphosphate hydrolases"/>
    <property type="match status" value="1"/>
</dbReference>
<dbReference type="InterPro" id="IPR002611">
    <property type="entry name" value="IstB_ATP-bd"/>
</dbReference>
<dbReference type="GO" id="GO:0005524">
    <property type="term" value="F:ATP binding"/>
    <property type="evidence" value="ECO:0007669"/>
    <property type="project" value="InterPro"/>
</dbReference>
<organism evidence="2 3">
    <name type="scientific">Corticibacter populi</name>
    <dbReference type="NCBI Taxonomy" id="1550736"/>
    <lineage>
        <taxon>Bacteria</taxon>
        <taxon>Pseudomonadati</taxon>
        <taxon>Pseudomonadota</taxon>
        <taxon>Betaproteobacteria</taxon>
        <taxon>Burkholderiales</taxon>
        <taxon>Comamonadaceae</taxon>
        <taxon>Corticibacter</taxon>
    </lineage>
</organism>
<sequence>MSYLDGLVHNPPKEKTAHCDVHGEYMSRCYLRNAWLGCPTCESERKAQDEATQRAHNEKMAAQRWQAKLDRAGIPPRFHDRTIDGYVARTPEQKAAVAFAREYAESFEGVTATGRCALFLGKPGTGKTHLATAIGLHAMRSHGAKVLFTTVLRAVRLVKDSWGRNGGPSESQVIESMVFPDLLILDEVGVQFGSEFEKNILFDILNERYELRKPTIMLSNLSLDEVRDFVGERVMDRIREDGGAVVPFTWESHRRTAA</sequence>
<dbReference type="OrthoDB" id="9773429at2"/>
<keyword evidence="3" id="KW-1185">Reference proteome</keyword>
<dbReference type="EMBL" id="RDQO01000001">
    <property type="protein sequence ID" value="RMX08514.1"/>
    <property type="molecule type" value="Genomic_DNA"/>
</dbReference>
<dbReference type="Gene3D" id="3.40.50.300">
    <property type="entry name" value="P-loop containing nucleotide triphosphate hydrolases"/>
    <property type="match status" value="1"/>
</dbReference>
<accession>A0A3M6QZR6</accession>
<reference evidence="2 3" key="1">
    <citation type="submission" date="2018-10" db="EMBL/GenBank/DDBJ databases">
        <title>Draft genome of Cortibacter populi DSM10536.</title>
        <authorList>
            <person name="Bernier A.-M."/>
            <person name="Bernard K."/>
        </authorList>
    </citation>
    <scope>NUCLEOTIDE SEQUENCE [LARGE SCALE GENOMIC DNA]</scope>
    <source>
        <strain evidence="2 3">DSM 105136</strain>
    </source>
</reference>
<proteinExistence type="predicted"/>
<dbReference type="Proteomes" id="UP000278006">
    <property type="component" value="Unassembled WGS sequence"/>
</dbReference>
<dbReference type="GO" id="GO:0006260">
    <property type="term" value="P:DNA replication"/>
    <property type="evidence" value="ECO:0007669"/>
    <property type="project" value="TreeGrafter"/>
</dbReference>